<dbReference type="Gene3D" id="3.10.105.10">
    <property type="entry name" value="Dipeptide-binding Protein, Domain 3"/>
    <property type="match status" value="1"/>
</dbReference>
<dbReference type="InterPro" id="IPR039424">
    <property type="entry name" value="SBP_5"/>
</dbReference>
<reference evidence="5 6" key="1">
    <citation type="journal article" date="2011" name="J. Bacteriol.">
        <title>Complete genome sequence of Polymorphum gilvum SL003B-26A1T, a crude oil-degrading bacterium from oil-polluted saline soil.</title>
        <authorList>
            <person name="Li S.G."/>
            <person name="Tang Y.Q."/>
            <person name="Nie Y."/>
            <person name="Cai M."/>
            <person name="Wu X.L."/>
        </authorList>
    </citation>
    <scope>NUCLEOTIDE SEQUENCE [LARGE SCALE GENOMIC DNA]</scope>
    <source>
        <strain evidence="6">LMG 25793 / CGMCC 1.9160 / SL003B-26A1</strain>
    </source>
</reference>
<dbReference type="GO" id="GO:1904680">
    <property type="term" value="F:peptide transmembrane transporter activity"/>
    <property type="evidence" value="ECO:0007669"/>
    <property type="project" value="TreeGrafter"/>
</dbReference>
<evidence type="ECO:0000259" key="4">
    <source>
        <dbReference type="Pfam" id="PF00496"/>
    </source>
</evidence>
<dbReference type="GO" id="GO:0015833">
    <property type="term" value="P:peptide transport"/>
    <property type="evidence" value="ECO:0007669"/>
    <property type="project" value="TreeGrafter"/>
</dbReference>
<proteinExistence type="inferred from homology"/>
<dbReference type="KEGG" id="pgv:SL003B_4290"/>
<gene>
    <name evidence="5" type="ordered locus">SL003B_4290</name>
</gene>
<dbReference type="STRING" id="991905.SL003B_4290"/>
<dbReference type="GO" id="GO:0030288">
    <property type="term" value="C:outer membrane-bounded periplasmic space"/>
    <property type="evidence" value="ECO:0007669"/>
    <property type="project" value="TreeGrafter"/>
</dbReference>
<dbReference type="SUPFAM" id="SSF53850">
    <property type="entry name" value="Periplasmic binding protein-like II"/>
    <property type="match status" value="1"/>
</dbReference>
<accession>F2IVI8</accession>
<dbReference type="eggNOG" id="COG4166">
    <property type="taxonomic scope" value="Bacteria"/>
</dbReference>
<dbReference type="PATRIC" id="fig|991905.3.peg.4422"/>
<evidence type="ECO:0000313" key="6">
    <source>
        <dbReference type="Proteomes" id="UP000008130"/>
    </source>
</evidence>
<dbReference type="Pfam" id="PF00496">
    <property type="entry name" value="SBP_bac_5"/>
    <property type="match status" value="1"/>
</dbReference>
<protein>
    <submittedName>
        <fullName evidence="5">ABC transporter substrate-binding protein</fullName>
    </submittedName>
</protein>
<dbReference type="CDD" id="cd08497">
    <property type="entry name" value="MbnE-like"/>
    <property type="match status" value="1"/>
</dbReference>
<dbReference type="AlphaFoldDB" id="F2IVI8"/>
<dbReference type="HOGENOM" id="CLU_023171_0_0_5"/>
<evidence type="ECO:0000256" key="1">
    <source>
        <dbReference type="ARBA" id="ARBA00004418"/>
    </source>
</evidence>
<dbReference type="PANTHER" id="PTHR30290:SF64">
    <property type="entry name" value="ABC TRANSPORTER PERIPLASMIC BINDING PROTEIN"/>
    <property type="match status" value="1"/>
</dbReference>
<dbReference type="InterPro" id="IPR030678">
    <property type="entry name" value="Peptide/Ni-bd"/>
</dbReference>
<comment type="subcellular location">
    <subcellularLocation>
        <location evidence="1">Periplasm</location>
    </subcellularLocation>
</comment>
<dbReference type="InterPro" id="IPR000914">
    <property type="entry name" value="SBP_5_dom"/>
</dbReference>
<dbReference type="EMBL" id="CP002568">
    <property type="protein sequence ID" value="ADZ72706.1"/>
    <property type="molecule type" value="Genomic_DNA"/>
</dbReference>
<organism evidence="5 6">
    <name type="scientific">Polymorphum gilvum (strain LMG 25793 / CGMCC 1.9160 / SL003B-26A1)</name>
    <dbReference type="NCBI Taxonomy" id="991905"/>
    <lineage>
        <taxon>Bacteria</taxon>
        <taxon>Pseudomonadati</taxon>
        <taxon>Pseudomonadota</taxon>
        <taxon>Alphaproteobacteria</taxon>
        <taxon>Rhodobacterales</taxon>
        <taxon>Paracoccaceae</taxon>
        <taxon>Polymorphum</taxon>
    </lineage>
</organism>
<sequence>MPHFDYVDPDAPKGGLVRLSATGGFDTFNVLLPKGNPAPGLGLIYESLMESSYDEFDISAQYGVIAEAMRYPDDFSWVEYRLNPAARWHDGAPVTTADVLWSYEKAVEINPQQRFYYHNVVKAEERPGGVVRFEFDASGNRELPHIMGQLLILPKHWWEGTNAAGVKRDIASGTLEPPLGSGPYRIKDFAANRQIAYERVPEYWGKDLPIRVGTNNFGEIRYVSFLDQAVELEAFKGDQYDWREERSASQWSKAYDFPAVRAGRVVLEEFPDRGSGVMQAFVPNLRLEKFADPRVRRALNYAYDFETTNEIVSANLLKRIGSYFAGTDLAATGLPQGLELEILEEVRNQVPPEVFTQEYKNPVGGNPQNVRANLREAVKLLQEAGYRLDGRRMVDAGGQQLTIEFIYADKSAERSLLPYSENLKSIGIRADLRLIDLPQYINRIRSRDFEMATLVWGQSLSPGNEQRDYWGSDSADRPQSRNYAGIRNPAVDKLIDRIVFARTREELVAATHALDRVLLWNHYVVPQFHSDVDRTARWNRFGHPQEIPEFTHGFPTIWWYDEALAAKTGAPR</sequence>
<dbReference type="PANTHER" id="PTHR30290">
    <property type="entry name" value="PERIPLASMIC BINDING COMPONENT OF ABC TRANSPORTER"/>
    <property type="match status" value="1"/>
</dbReference>
<evidence type="ECO:0000256" key="3">
    <source>
        <dbReference type="ARBA" id="ARBA00022729"/>
    </source>
</evidence>
<keyword evidence="6" id="KW-1185">Reference proteome</keyword>
<name>F2IVI8_POLGS</name>
<evidence type="ECO:0000256" key="2">
    <source>
        <dbReference type="ARBA" id="ARBA00005695"/>
    </source>
</evidence>
<feature type="domain" description="Solute-binding protein family 5" evidence="4">
    <location>
        <begin position="65"/>
        <end position="474"/>
    </location>
</feature>
<dbReference type="GO" id="GO:0042884">
    <property type="term" value="P:microcin transport"/>
    <property type="evidence" value="ECO:0007669"/>
    <property type="project" value="TreeGrafter"/>
</dbReference>
<dbReference type="PIRSF" id="PIRSF002741">
    <property type="entry name" value="MppA"/>
    <property type="match status" value="1"/>
</dbReference>
<evidence type="ECO:0000313" key="5">
    <source>
        <dbReference type="EMBL" id="ADZ72706.1"/>
    </source>
</evidence>
<keyword evidence="3" id="KW-0732">Signal</keyword>
<dbReference type="Proteomes" id="UP000008130">
    <property type="component" value="Chromosome"/>
</dbReference>
<comment type="similarity">
    <text evidence="2">Belongs to the bacterial solute-binding protein 5 family.</text>
</comment>
<dbReference type="GO" id="GO:0043190">
    <property type="term" value="C:ATP-binding cassette (ABC) transporter complex"/>
    <property type="evidence" value="ECO:0007669"/>
    <property type="project" value="InterPro"/>
</dbReference>
<dbReference type="Gene3D" id="3.40.190.10">
    <property type="entry name" value="Periplasmic binding protein-like II"/>
    <property type="match status" value="1"/>
</dbReference>